<evidence type="ECO:0000313" key="3">
    <source>
        <dbReference type="Proteomes" id="UP000177506"/>
    </source>
</evidence>
<dbReference type="Gene3D" id="3.90.550.10">
    <property type="entry name" value="Spore Coat Polysaccharide Biosynthesis Protein SpsA, Chain A"/>
    <property type="match status" value="1"/>
</dbReference>
<dbReference type="PANTHER" id="PTHR22916:SF3">
    <property type="entry name" value="UDP-GLCNAC:BETAGAL BETA-1,3-N-ACETYLGLUCOSAMINYLTRANSFERASE-LIKE PROTEIN 1"/>
    <property type="match status" value="1"/>
</dbReference>
<evidence type="ECO:0000259" key="1">
    <source>
        <dbReference type="Pfam" id="PF00535"/>
    </source>
</evidence>
<proteinExistence type="predicted"/>
<feature type="domain" description="Glycosyltransferase 2-like" evidence="1">
    <location>
        <begin position="9"/>
        <end position="125"/>
    </location>
</feature>
<dbReference type="RefSeq" id="WP_070746197.1">
    <property type="nucleotide sequence ID" value="NZ_MDZA01000416.1"/>
</dbReference>
<protein>
    <recommendedName>
        <fullName evidence="1">Glycosyltransferase 2-like domain-containing protein</fullName>
    </recommendedName>
</protein>
<dbReference type="InterPro" id="IPR001173">
    <property type="entry name" value="Glyco_trans_2-like"/>
</dbReference>
<dbReference type="InterPro" id="IPR029044">
    <property type="entry name" value="Nucleotide-diphossugar_trans"/>
</dbReference>
<gene>
    <name evidence="2" type="ORF">BEN49_12455</name>
</gene>
<dbReference type="PANTHER" id="PTHR22916">
    <property type="entry name" value="GLYCOSYLTRANSFERASE"/>
    <property type="match status" value="1"/>
</dbReference>
<organism evidence="2 3">
    <name type="scientific">Hymenobacter coccineus</name>
    <dbReference type="NCBI Taxonomy" id="1908235"/>
    <lineage>
        <taxon>Bacteria</taxon>
        <taxon>Pseudomonadati</taxon>
        <taxon>Bacteroidota</taxon>
        <taxon>Cytophagia</taxon>
        <taxon>Cytophagales</taxon>
        <taxon>Hymenobacteraceae</taxon>
        <taxon>Hymenobacter</taxon>
    </lineage>
</organism>
<evidence type="ECO:0000313" key="2">
    <source>
        <dbReference type="EMBL" id="OGX83500.1"/>
    </source>
</evidence>
<reference evidence="2 3" key="1">
    <citation type="submission" date="2016-08" db="EMBL/GenBank/DDBJ databases">
        <title>Hymenobacter coccineus sp. nov., Hymenobacter lapidarius sp. nov. and Hymenobacter glacialis sp. nov., isolated from Antarctic soil.</title>
        <authorList>
            <person name="Sedlacek I."/>
            <person name="Kralova S."/>
            <person name="Kyrova K."/>
            <person name="Maslanova I."/>
            <person name="Stankova E."/>
            <person name="Vrbovska V."/>
            <person name="Nemec M."/>
            <person name="Bartak M."/>
            <person name="Svec P."/>
            <person name="Busse H.-J."/>
            <person name="Pantucek R."/>
        </authorList>
    </citation>
    <scope>NUCLEOTIDE SEQUENCE [LARGE SCALE GENOMIC DNA]</scope>
    <source>
        <strain evidence="2 3">CCM 8649</strain>
    </source>
</reference>
<comment type="caution">
    <text evidence="2">The sequence shown here is derived from an EMBL/GenBank/DDBJ whole genome shotgun (WGS) entry which is preliminary data.</text>
</comment>
<dbReference type="AlphaFoldDB" id="A0A1G1SY01"/>
<accession>A0A1G1SY01</accession>
<dbReference type="GO" id="GO:0016758">
    <property type="term" value="F:hexosyltransferase activity"/>
    <property type="evidence" value="ECO:0007669"/>
    <property type="project" value="UniProtKB-ARBA"/>
</dbReference>
<dbReference type="Pfam" id="PF00535">
    <property type="entry name" value="Glycos_transf_2"/>
    <property type="match status" value="1"/>
</dbReference>
<sequence length="327" mass="38598">MHSKEPLVSVRVITYNHERFLRECLDGIMAQETSFPFEVVIGEDCSTDDTRLICQEFQARYPDQVRLLLHAQNVGAQTNARLTREACIGKYIAFCEGDDYWTDSSKLQQQVDFLEAHPRYVLCFHNCWMKFEQNPGKAMELFQTYTKTDYAIPDLIGKWLIPTASVVFRNQLLTNYPEWLRNAVVGDTPFFILLASFGRLKLLPGVMAVYRRHDSGATNQLHGYRYWERMIELYSAINKHFNDQYSKDINPILKWFHYHLTQLSLQQGDYPKYRLYAQRCLHFTKELLVRHQHVGLFHYRYTVLYLTAKSPLLFSARTRWQAKTKIL</sequence>
<dbReference type="Proteomes" id="UP000177506">
    <property type="component" value="Unassembled WGS sequence"/>
</dbReference>
<name>A0A1G1SY01_9BACT</name>
<dbReference type="OrthoDB" id="199095at2"/>
<keyword evidence="3" id="KW-1185">Reference proteome</keyword>
<dbReference type="EMBL" id="MDZA01000416">
    <property type="protein sequence ID" value="OGX83500.1"/>
    <property type="molecule type" value="Genomic_DNA"/>
</dbReference>
<dbReference type="SUPFAM" id="SSF53448">
    <property type="entry name" value="Nucleotide-diphospho-sugar transferases"/>
    <property type="match status" value="1"/>
</dbReference>